<dbReference type="Gene3D" id="6.10.140.2220">
    <property type="match status" value="1"/>
</dbReference>
<evidence type="ECO:0000256" key="2">
    <source>
        <dbReference type="ARBA" id="ARBA00022771"/>
    </source>
</evidence>
<reference evidence="6 7" key="1">
    <citation type="submission" date="2016-03" db="EMBL/GenBank/DDBJ databases">
        <title>Whole genome sequencing of Grifola frondosa 9006-11.</title>
        <authorList>
            <person name="Min B."/>
            <person name="Park H."/>
            <person name="Kim J.-G."/>
            <person name="Cho H."/>
            <person name="Oh Y.-L."/>
            <person name="Kong W.-S."/>
            <person name="Choi I.-G."/>
        </authorList>
    </citation>
    <scope>NUCLEOTIDE SEQUENCE [LARGE SCALE GENOMIC DNA]</scope>
    <source>
        <strain evidence="6 7">9006-11</strain>
    </source>
</reference>
<dbReference type="GO" id="GO:0008270">
    <property type="term" value="F:zinc ion binding"/>
    <property type="evidence" value="ECO:0007669"/>
    <property type="project" value="UniProtKB-KW"/>
</dbReference>
<evidence type="ECO:0000313" key="6">
    <source>
        <dbReference type="EMBL" id="OBZ80041.1"/>
    </source>
</evidence>
<evidence type="ECO:0000256" key="1">
    <source>
        <dbReference type="ARBA" id="ARBA00022723"/>
    </source>
</evidence>
<dbReference type="Pfam" id="PF01753">
    <property type="entry name" value="zf-MYND"/>
    <property type="match status" value="1"/>
</dbReference>
<sequence>MGRLDDAERFLNKALESRLADRSPNAWDIATTRENLAQVQEVRGNLKEAKALRMIGAPDEMCCSNYNCTSQVTKLATLRTCSVCRSIFYCCTACQKQDWKRHKAYCKRT</sequence>
<dbReference type="EMBL" id="LUGG01000001">
    <property type="protein sequence ID" value="OBZ80041.1"/>
    <property type="molecule type" value="Genomic_DNA"/>
</dbReference>
<evidence type="ECO:0000256" key="4">
    <source>
        <dbReference type="PROSITE-ProRule" id="PRU00134"/>
    </source>
</evidence>
<keyword evidence="3" id="KW-0862">Zinc</keyword>
<dbReference type="InterPro" id="IPR011990">
    <property type="entry name" value="TPR-like_helical_dom_sf"/>
</dbReference>
<dbReference type="Proteomes" id="UP000092993">
    <property type="component" value="Unassembled WGS sequence"/>
</dbReference>
<keyword evidence="7" id="KW-1185">Reference proteome</keyword>
<protein>
    <recommendedName>
        <fullName evidence="5">MYND-type domain-containing protein</fullName>
    </recommendedName>
</protein>
<dbReference type="PROSITE" id="PS50865">
    <property type="entry name" value="ZF_MYND_2"/>
    <property type="match status" value="1"/>
</dbReference>
<dbReference type="Gene3D" id="1.25.40.10">
    <property type="entry name" value="Tetratricopeptide repeat domain"/>
    <property type="match status" value="1"/>
</dbReference>
<dbReference type="OrthoDB" id="5231159at2759"/>
<name>A0A1C7MT44_GRIFR</name>
<dbReference type="InterPro" id="IPR002893">
    <property type="entry name" value="Znf_MYND"/>
</dbReference>
<dbReference type="SUPFAM" id="SSF144232">
    <property type="entry name" value="HIT/MYND zinc finger-like"/>
    <property type="match status" value="1"/>
</dbReference>
<comment type="caution">
    <text evidence="6">The sequence shown here is derived from an EMBL/GenBank/DDBJ whole genome shotgun (WGS) entry which is preliminary data.</text>
</comment>
<keyword evidence="2 4" id="KW-0863">Zinc-finger</keyword>
<keyword evidence="1" id="KW-0479">Metal-binding</keyword>
<dbReference type="STRING" id="5627.A0A1C7MT44"/>
<evidence type="ECO:0000256" key="3">
    <source>
        <dbReference type="ARBA" id="ARBA00022833"/>
    </source>
</evidence>
<proteinExistence type="predicted"/>
<feature type="domain" description="MYND-type" evidence="5">
    <location>
        <begin position="65"/>
        <end position="106"/>
    </location>
</feature>
<dbReference type="AlphaFoldDB" id="A0A1C7MT44"/>
<organism evidence="6 7">
    <name type="scientific">Grifola frondosa</name>
    <name type="common">Maitake</name>
    <name type="synonym">Polyporus frondosus</name>
    <dbReference type="NCBI Taxonomy" id="5627"/>
    <lineage>
        <taxon>Eukaryota</taxon>
        <taxon>Fungi</taxon>
        <taxon>Dikarya</taxon>
        <taxon>Basidiomycota</taxon>
        <taxon>Agaricomycotina</taxon>
        <taxon>Agaricomycetes</taxon>
        <taxon>Polyporales</taxon>
        <taxon>Grifolaceae</taxon>
        <taxon>Grifola</taxon>
    </lineage>
</organism>
<evidence type="ECO:0000313" key="7">
    <source>
        <dbReference type="Proteomes" id="UP000092993"/>
    </source>
</evidence>
<accession>A0A1C7MT44</accession>
<gene>
    <name evidence="6" type="ORF">A0H81_00767</name>
</gene>
<evidence type="ECO:0000259" key="5">
    <source>
        <dbReference type="PROSITE" id="PS50865"/>
    </source>
</evidence>